<keyword evidence="2" id="KW-1185">Reference proteome</keyword>
<comment type="caution">
    <text evidence="1">The sequence shown here is derived from an EMBL/GenBank/DDBJ whole genome shotgun (WGS) entry which is preliminary data.</text>
</comment>
<dbReference type="SUPFAM" id="SSF48403">
    <property type="entry name" value="Ankyrin repeat"/>
    <property type="match status" value="1"/>
</dbReference>
<dbReference type="EMBL" id="JAKRRX010000087">
    <property type="protein sequence ID" value="MCW8335024.1"/>
    <property type="molecule type" value="Genomic_DNA"/>
</dbReference>
<reference evidence="1" key="1">
    <citation type="submission" date="2022-02" db="EMBL/GenBank/DDBJ databases">
        <title>Vibrio sp. nov., a new bacterium isolated from Bohai sea, China.</title>
        <authorList>
            <person name="Yuan Y."/>
        </authorList>
    </citation>
    <scope>NUCLEOTIDE SEQUENCE</scope>
    <source>
        <strain evidence="1">DBSS07</strain>
    </source>
</reference>
<dbReference type="InterPro" id="IPR036770">
    <property type="entry name" value="Ankyrin_rpt-contain_sf"/>
</dbReference>
<dbReference type="Gene3D" id="1.25.40.20">
    <property type="entry name" value="Ankyrin repeat-containing domain"/>
    <property type="match status" value="1"/>
</dbReference>
<evidence type="ECO:0000313" key="2">
    <source>
        <dbReference type="Proteomes" id="UP001155586"/>
    </source>
</evidence>
<dbReference type="Proteomes" id="UP001155586">
    <property type="component" value="Unassembled WGS sequence"/>
</dbReference>
<sequence>MDNLAPILYHLSTSNIPEQQEKGGYLVTTAPFIFKHWKESNSTFRVFESWKEGPVYLHHVTCSGRCLEFHEDSHNDIVSSITFDEYGIEESVDSVQSWNLSDLNEVEQLFDSDFDGRSGRALFSDSTDFLVTVILALPQSDIVPWAEQSEIAETRKLSSIKFASERAFIKVVSVIDVDPTVLYQLIKVDTEWSSLVGLSDSDLAKAFDNKSRYSVLSESRHVVDWCLSDSFTSRLARYPLLTQRLFDWQLVVDLESATRPILDDVELFVTSELLVCMLRLGRTAQIIDCLERNPNLSLPSCSGELIAACVIYQDHVMLEYLVKQGFLKQKEFAYQIASICLSAHGSYFADSAVPLPSVTDLMSWQSEQSIGDLKQAVSKGLSLRCHALLESGGIDQRELDAAIVLAAENGFTELLKLLYDYGASLSAGGYWPIKYANKFGHLAMRDFLLSKGQPNKSFN</sequence>
<proteinExistence type="predicted"/>
<gene>
    <name evidence="1" type="ORF">MD483_14480</name>
</gene>
<organism evidence="1 2">
    <name type="scientific">Vibrio paucivorans</name>
    <dbReference type="NCBI Taxonomy" id="2829489"/>
    <lineage>
        <taxon>Bacteria</taxon>
        <taxon>Pseudomonadati</taxon>
        <taxon>Pseudomonadota</taxon>
        <taxon>Gammaproteobacteria</taxon>
        <taxon>Vibrionales</taxon>
        <taxon>Vibrionaceae</taxon>
        <taxon>Vibrio</taxon>
    </lineage>
</organism>
<protein>
    <submittedName>
        <fullName evidence="1">Ankyrin repeat domain-containing protein</fullName>
    </submittedName>
</protein>
<name>A0A9X3CGI3_9VIBR</name>
<accession>A0A9X3CGI3</accession>
<dbReference type="RefSeq" id="WP_252030535.1">
    <property type="nucleotide sequence ID" value="NZ_JAKRRX010000087.1"/>
</dbReference>
<dbReference type="AlphaFoldDB" id="A0A9X3CGI3"/>
<evidence type="ECO:0000313" key="1">
    <source>
        <dbReference type="EMBL" id="MCW8335024.1"/>
    </source>
</evidence>